<reference evidence="1 2" key="1">
    <citation type="submission" date="2018-07" db="EMBL/GenBank/DDBJ databases">
        <title>Genomic Encyclopedia of Type Strains, Phase III (KMG-III): the genomes of soil and plant-associated and newly described type strains.</title>
        <authorList>
            <person name="Whitman W."/>
        </authorList>
    </citation>
    <scope>NUCLEOTIDE SEQUENCE [LARGE SCALE GENOMIC DNA]</scope>
    <source>
        <strain evidence="1 2">31-25a</strain>
    </source>
</reference>
<name>A0A368YBS6_9HYPH</name>
<comment type="caution">
    <text evidence="1">The sequence shown here is derived from an EMBL/GenBank/DDBJ whole genome shotgun (WGS) entry which is preliminary data.</text>
</comment>
<gene>
    <name evidence="1" type="ORF">C7476_13910</name>
</gene>
<keyword evidence="2" id="KW-1185">Reference proteome</keyword>
<sequence length="95" mass="10832">MTRSRGALSTTMVDRCYPHQVMVKNDSRYRKNLWEISHLATKLGAHALGHHFHFAEEGAHYSVYCFPTRDSRKWAAGWPKLAAAASRYTSPIVVE</sequence>
<evidence type="ECO:0000313" key="1">
    <source>
        <dbReference type="EMBL" id="RCW77703.1"/>
    </source>
</evidence>
<dbReference type="EMBL" id="QPJM01000039">
    <property type="protein sequence ID" value="RCW77703.1"/>
    <property type="molecule type" value="Genomic_DNA"/>
</dbReference>
<dbReference type="AlphaFoldDB" id="A0A368YBS6"/>
<evidence type="ECO:0000313" key="2">
    <source>
        <dbReference type="Proteomes" id="UP000253324"/>
    </source>
</evidence>
<protein>
    <submittedName>
        <fullName evidence="1">Uncharacterized protein</fullName>
    </submittedName>
</protein>
<accession>A0A368YBS6</accession>
<organism evidence="1 2">
    <name type="scientific">Phyllobacterium bourgognense</name>
    <dbReference type="NCBI Taxonomy" id="314236"/>
    <lineage>
        <taxon>Bacteria</taxon>
        <taxon>Pseudomonadati</taxon>
        <taxon>Pseudomonadota</taxon>
        <taxon>Alphaproteobacteria</taxon>
        <taxon>Hyphomicrobiales</taxon>
        <taxon>Phyllobacteriaceae</taxon>
        <taxon>Phyllobacterium</taxon>
    </lineage>
</organism>
<proteinExistence type="predicted"/>
<dbReference type="Proteomes" id="UP000253324">
    <property type="component" value="Unassembled WGS sequence"/>
</dbReference>